<gene>
    <name evidence="2" type="ORF">U9M48_001089</name>
</gene>
<evidence type="ECO:0000313" key="3">
    <source>
        <dbReference type="Proteomes" id="UP001341281"/>
    </source>
</evidence>
<dbReference type="SUPFAM" id="SSF56672">
    <property type="entry name" value="DNA/RNA polymerases"/>
    <property type="match status" value="1"/>
</dbReference>
<dbReference type="CDD" id="cd09272">
    <property type="entry name" value="RNase_HI_RT_Ty1"/>
    <property type="match status" value="1"/>
</dbReference>
<proteinExistence type="predicted"/>
<dbReference type="EMBL" id="CP144745">
    <property type="protein sequence ID" value="WVZ49760.1"/>
    <property type="molecule type" value="Genomic_DNA"/>
</dbReference>
<dbReference type="Proteomes" id="UP001341281">
    <property type="component" value="Chromosome 01"/>
</dbReference>
<name>A0AAQ3PHN1_PASNO</name>
<protein>
    <recommendedName>
        <fullName evidence="1">Reverse transcriptase Ty1/copia-type domain-containing protein</fullName>
    </recommendedName>
</protein>
<organism evidence="2 3">
    <name type="scientific">Paspalum notatum var. saurae</name>
    <dbReference type="NCBI Taxonomy" id="547442"/>
    <lineage>
        <taxon>Eukaryota</taxon>
        <taxon>Viridiplantae</taxon>
        <taxon>Streptophyta</taxon>
        <taxon>Embryophyta</taxon>
        <taxon>Tracheophyta</taxon>
        <taxon>Spermatophyta</taxon>
        <taxon>Magnoliopsida</taxon>
        <taxon>Liliopsida</taxon>
        <taxon>Poales</taxon>
        <taxon>Poaceae</taxon>
        <taxon>PACMAD clade</taxon>
        <taxon>Panicoideae</taxon>
        <taxon>Andropogonodae</taxon>
        <taxon>Paspaleae</taxon>
        <taxon>Paspalinae</taxon>
        <taxon>Paspalum</taxon>
    </lineage>
</organism>
<feature type="domain" description="Reverse transcriptase Ty1/copia-type" evidence="1">
    <location>
        <begin position="18"/>
        <end position="232"/>
    </location>
</feature>
<dbReference type="InterPro" id="IPR043502">
    <property type="entry name" value="DNA/RNA_pol_sf"/>
</dbReference>
<dbReference type="AlphaFoldDB" id="A0AAQ3PHN1"/>
<evidence type="ECO:0000313" key="2">
    <source>
        <dbReference type="EMBL" id="WVZ49760.1"/>
    </source>
</evidence>
<accession>A0AAQ3PHN1</accession>
<dbReference type="InterPro" id="IPR013103">
    <property type="entry name" value="RVT_2"/>
</dbReference>
<dbReference type="Pfam" id="PF07727">
    <property type="entry name" value="RVT_2"/>
    <property type="match status" value="1"/>
</dbReference>
<sequence length="480" mass="55650">MHEELENFEESIEPQPQCNPISTKWVFKNKQGEDGVVVRNKARLVAQGFCQKKGIDYEETFDHVARLEDIRILLALAASKRFNLYQMDVKSAFLNEYIEEEVCVRQPPGFEHPKFPNRVYKLQKVLYGLKQAPRVWYERLRTFLEPRIPNGEQGNDLLVVQTYVDDIIFCGFSHTLLRKFSKQMNRHFDMNLMGELLSSRCHNVPFVHQSKYMWDLLRKFDMEDASPHTTPMGTFIMLDKNGDGEEVYQKAYHNMIRLLMYLTATRPDIQFVVSQRACHCTAVKWIPRYVKFTPKYGLWYSADSTLSHLVYFDADFGGQLDFKSTSGTCQFLGTSLVSWSSRNVAQSNCEAEYVAAAGCCSQILWLLATLNDYGLTYDRIPFLCDSTSAINIAKNPTHHSRTKHINVRFHFLRDNYAKCLIDLVRVDTQSQIADILTKPLDLQNYNHLQGKWLERGVDKALIKGEIEGLKWTESRLSSWL</sequence>
<dbReference type="PANTHER" id="PTHR11439:SF483">
    <property type="entry name" value="PEPTIDE SYNTHASE GLIP-LIKE, PUTATIVE (AFU_ORTHOLOGUE AFUA_3G12920)-RELATED"/>
    <property type="match status" value="1"/>
</dbReference>
<evidence type="ECO:0000259" key="1">
    <source>
        <dbReference type="Pfam" id="PF07727"/>
    </source>
</evidence>
<keyword evidence="3" id="KW-1185">Reference proteome</keyword>
<reference evidence="2 3" key="1">
    <citation type="submission" date="2024-02" db="EMBL/GenBank/DDBJ databases">
        <title>High-quality chromosome-scale genome assembly of Pensacola bahiagrass (Paspalum notatum Flugge var. saurae).</title>
        <authorList>
            <person name="Vega J.M."/>
            <person name="Podio M."/>
            <person name="Orjuela J."/>
            <person name="Siena L.A."/>
            <person name="Pessino S.C."/>
            <person name="Combes M.C."/>
            <person name="Mariac C."/>
            <person name="Albertini E."/>
            <person name="Pupilli F."/>
            <person name="Ortiz J.P.A."/>
            <person name="Leblanc O."/>
        </authorList>
    </citation>
    <scope>NUCLEOTIDE SEQUENCE [LARGE SCALE GENOMIC DNA]</scope>
    <source>
        <strain evidence="2">R1</strain>
        <tissue evidence="2">Leaf</tissue>
    </source>
</reference>
<dbReference type="PANTHER" id="PTHR11439">
    <property type="entry name" value="GAG-POL-RELATED RETROTRANSPOSON"/>
    <property type="match status" value="1"/>
</dbReference>